<feature type="transmembrane region" description="Helical" evidence="2">
    <location>
        <begin position="12"/>
        <end position="30"/>
    </location>
</feature>
<feature type="region of interest" description="Disordered" evidence="1">
    <location>
        <begin position="94"/>
        <end position="114"/>
    </location>
</feature>
<proteinExistence type="predicted"/>
<reference evidence="3 4" key="1">
    <citation type="journal article" date="2014" name="Curr. Biol.">
        <title>The genome of the clonal raider ant Cerapachys biroi.</title>
        <authorList>
            <person name="Oxley P.R."/>
            <person name="Ji L."/>
            <person name="Fetter-Pruneda I."/>
            <person name="McKenzie S.K."/>
            <person name="Li C."/>
            <person name="Hu H."/>
            <person name="Zhang G."/>
            <person name="Kronauer D.J."/>
        </authorList>
    </citation>
    <scope>NUCLEOTIDE SEQUENCE [LARGE SCALE GENOMIC DNA]</scope>
</reference>
<keyword evidence="2" id="KW-1133">Transmembrane helix</keyword>
<organism evidence="3 4">
    <name type="scientific">Ooceraea biroi</name>
    <name type="common">Clonal raider ant</name>
    <name type="synonym">Cerapachys biroi</name>
    <dbReference type="NCBI Taxonomy" id="2015173"/>
    <lineage>
        <taxon>Eukaryota</taxon>
        <taxon>Metazoa</taxon>
        <taxon>Ecdysozoa</taxon>
        <taxon>Arthropoda</taxon>
        <taxon>Hexapoda</taxon>
        <taxon>Insecta</taxon>
        <taxon>Pterygota</taxon>
        <taxon>Neoptera</taxon>
        <taxon>Endopterygota</taxon>
        <taxon>Hymenoptera</taxon>
        <taxon>Apocrita</taxon>
        <taxon>Aculeata</taxon>
        <taxon>Formicoidea</taxon>
        <taxon>Formicidae</taxon>
        <taxon>Dorylinae</taxon>
        <taxon>Ooceraea</taxon>
    </lineage>
</organism>
<dbReference type="AlphaFoldDB" id="A0A026WM57"/>
<evidence type="ECO:0000256" key="2">
    <source>
        <dbReference type="SAM" id="Phobius"/>
    </source>
</evidence>
<keyword evidence="2" id="KW-0472">Membrane</keyword>
<accession>A0A026WM57</accession>
<name>A0A026WM57_OOCBI</name>
<keyword evidence="2" id="KW-0812">Transmembrane</keyword>
<evidence type="ECO:0000256" key="1">
    <source>
        <dbReference type="SAM" id="MobiDB-lite"/>
    </source>
</evidence>
<dbReference type="Proteomes" id="UP000053097">
    <property type="component" value="Unassembled WGS sequence"/>
</dbReference>
<feature type="non-terminal residue" evidence="3">
    <location>
        <position position="1"/>
    </location>
</feature>
<sequence>PRMETASGQRKLFVQSSLSFILLLACLFLFTRKTDTPHASSSACTRDTDILVRVSKQTRHNGWWKLEIPNLKTSTRPPRYAILPKALDRQRSVQLLRVKHSDNTQKQPSDATETIDDRHLTRASSQSFAQVIKQVAR</sequence>
<evidence type="ECO:0000313" key="4">
    <source>
        <dbReference type="Proteomes" id="UP000053097"/>
    </source>
</evidence>
<dbReference type="EMBL" id="KK107152">
    <property type="protein sequence ID" value="EZA57048.1"/>
    <property type="molecule type" value="Genomic_DNA"/>
</dbReference>
<keyword evidence="4" id="KW-1185">Reference proteome</keyword>
<gene>
    <name evidence="3" type="ORF">X777_01654</name>
</gene>
<protein>
    <submittedName>
        <fullName evidence="3">Uncharacterized protein</fullName>
    </submittedName>
</protein>
<evidence type="ECO:0000313" key="3">
    <source>
        <dbReference type="EMBL" id="EZA57048.1"/>
    </source>
</evidence>